<protein>
    <submittedName>
        <fullName evidence="7">Translocation and assembly module TamB</fullName>
    </submittedName>
</protein>
<organism evidence="7 8">
    <name type="scientific">Sunxiuqinia elliptica</name>
    <dbReference type="NCBI Taxonomy" id="655355"/>
    <lineage>
        <taxon>Bacteria</taxon>
        <taxon>Pseudomonadati</taxon>
        <taxon>Bacteroidota</taxon>
        <taxon>Bacteroidia</taxon>
        <taxon>Marinilabiliales</taxon>
        <taxon>Prolixibacteraceae</taxon>
        <taxon>Sunxiuqinia</taxon>
    </lineage>
</organism>
<reference evidence="7 8" key="1">
    <citation type="submission" date="2016-10" db="EMBL/GenBank/DDBJ databases">
        <authorList>
            <person name="de Groot N.N."/>
        </authorList>
    </citation>
    <scope>NUCLEOTIDE SEQUENCE [LARGE SCALE GENOMIC DNA]</scope>
    <source>
        <strain evidence="7 8">CGMCC 1.9156</strain>
    </source>
</reference>
<dbReference type="GO" id="GO:0009306">
    <property type="term" value="P:protein secretion"/>
    <property type="evidence" value="ECO:0007669"/>
    <property type="project" value="InterPro"/>
</dbReference>
<comment type="subcellular location">
    <subcellularLocation>
        <location evidence="1">Membrane</location>
        <topology evidence="1">Single-pass membrane protein</topology>
    </subcellularLocation>
</comment>
<accession>A0A1I2JNU0</accession>
<evidence type="ECO:0000256" key="2">
    <source>
        <dbReference type="ARBA" id="ARBA00022692"/>
    </source>
</evidence>
<dbReference type="PANTHER" id="PTHR36985:SF1">
    <property type="entry name" value="TRANSLOCATION AND ASSEMBLY MODULE SUBUNIT TAMB"/>
    <property type="match status" value="1"/>
</dbReference>
<evidence type="ECO:0000256" key="4">
    <source>
        <dbReference type="ARBA" id="ARBA00023136"/>
    </source>
</evidence>
<dbReference type="STRING" id="655355.SAMN05216283_10968"/>
<dbReference type="GO" id="GO:0005886">
    <property type="term" value="C:plasma membrane"/>
    <property type="evidence" value="ECO:0007669"/>
    <property type="project" value="InterPro"/>
</dbReference>
<dbReference type="EMBL" id="FONW01000009">
    <property type="protein sequence ID" value="SFF55798.1"/>
    <property type="molecule type" value="Genomic_DNA"/>
</dbReference>
<dbReference type="InterPro" id="IPR007452">
    <property type="entry name" value="TamB_C"/>
</dbReference>
<dbReference type="PANTHER" id="PTHR36985">
    <property type="entry name" value="TRANSLOCATION AND ASSEMBLY MODULE SUBUNIT TAMB"/>
    <property type="match status" value="1"/>
</dbReference>
<dbReference type="Pfam" id="PF04357">
    <property type="entry name" value="TamB"/>
    <property type="match status" value="1"/>
</dbReference>
<evidence type="ECO:0000313" key="8">
    <source>
        <dbReference type="Proteomes" id="UP000198964"/>
    </source>
</evidence>
<dbReference type="Pfam" id="PF05359">
    <property type="entry name" value="DUF748"/>
    <property type="match status" value="1"/>
</dbReference>
<evidence type="ECO:0000256" key="1">
    <source>
        <dbReference type="ARBA" id="ARBA00004167"/>
    </source>
</evidence>
<evidence type="ECO:0000256" key="5">
    <source>
        <dbReference type="SAM" id="Phobius"/>
    </source>
</evidence>
<evidence type="ECO:0000256" key="3">
    <source>
        <dbReference type="ARBA" id="ARBA00022989"/>
    </source>
</evidence>
<evidence type="ECO:0000313" key="7">
    <source>
        <dbReference type="EMBL" id="SFF55798.1"/>
    </source>
</evidence>
<name>A0A1I2JNU0_9BACT</name>
<keyword evidence="2 5" id="KW-0812">Transmembrane</keyword>
<evidence type="ECO:0000259" key="6">
    <source>
        <dbReference type="Pfam" id="PF04357"/>
    </source>
</evidence>
<keyword evidence="8" id="KW-1185">Reference proteome</keyword>
<dbReference type="InterPro" id="IPR008023">
    <property type="entry name" value="DUF748"/>
</dbReference>
<keyword evidence="3 5" id="KW-1133">Transmembrane helix</keyword>
<sequence>MTKDQVRKGVKYGLWALAGVLGLILFVVLLAGLLLQTPMVKKKLARVAGEQVSAMLNGEFSVGQVDGNFFTHLQLQDLTLTNEGDTVARLDQLDLAYNLWALLDQRLEVQWVHLEKPYVFLEQQADSSWNVQHLMLPTEEPDEEPETTQEASPWMIVLDKLELEEGQVRTQALDSIIPREINGLNLAATLSLSSAQQVIRLENFFFQTMNPTMELKELAFDLKRDSTNIRLADFRLKTARNQLDAQADYQEQPQTKGTAKLETAPLRIQEFAFFIPGFSLPANPVFKLEASMDGPALIADLSLAEEKQQIRLNLQAPNFGDFIFGDQKVELQYVLNGELENIDLAHWMGDSTLDYRINGQLKVNGKGLDPKKAVINMQGTFQDLLVQSRPVDRLGIDASLKAGDVTAEVEGGGDFGALHLWADAKQVLADPTYQLKLETSKLNLAPLLGNDTLQTDLNLTAQVEGKGIELNKAAVQAVISMGPSSLMELKLDTLLARVNYADENLQIDSLELKSQAVQLQAVGNYSLRSLSDLRLKGTFANLNEFAQWIPLDSLQTSGELQAHLQGTMDSLALDADLMLNETRYQTISLQQMDMQAQALLSKADTSFQADLLVQEVLVGELKLDSISMAVDGALDSIGVRGWLGNETLQTELKAGVELGDILRIRLDDWMIAYYEQQMTLQEGPATLEIDSVSYRLDQLKMASGTADTSQYLLASGVIRLNGEEDFKLKIDRVAIAPWMALTGQELDVAGMFQADLAVSGTADAPVLDGNFEVQGAALNDYPLRELKGKMRYAASRFEVDSRIVPQDSGRIEATGFVPLQLRLDSMAVQFNPKDSVDFQLLVEQFPLAILQSFRVTEDIRGELNGAVTVNGTVESPNPKGDLRLSNGAIKMPEYGVDYSELLFKLNFLRNQMVLDTLLVRSEDGTLTGTGTIDFNSDFYKGDISDSNIELLFNRFNPVNHKQFNFEVSGDARLGGVKDEVRFSSDLTIPQGEIYLPAIFNMMGRMTTPEMPRPILMRELEAMSRDRDTLGISTEELAPVDTFSFDYFDKLTGKARIKIPKNTWIKNEDMHIEISGDLEFVKNKEFFELFGVVEIVRGQYDLLGKTFMIDEGSIRFEGGEELTPNLDITAKYPFRNAQRVQQELSVRISGTPDDPAVAFSLDGSSVSEGDALSYILFGKSMNELTMDQQENVAGAGDIAGQAAASILSSQLTNFLGNKLDVDYIEVKSDGSFDNATVVVGKYITNDLFVSYEQRFGETDEKDMAKYEVKLEYELFRFLFFQLNNSSRDSGFDVIFKFDAK</sequence>
<feature type="transmembrane region" description="Helical" evidence="5">
    <location>
        <begin position="12"/>
        <end position="35"/>
    </location>
</feature>
<gene>
    <name evidence="7" type="ORF">SAMN05216283_10968</name>
</gene>
<dbReference type="RefSeq" id="WP_093920759.1">
    <property type="nucleotide sequence ID" value="NZ_FONW01000009.1"/>
</dbReference>
<proteinExistence type="predicted"/>
<keyword evidence="4 5" id="KW-0472">Membrane</keyword>
<dbReference type="Proteomes" id="UP000198964">
    <property type="component" value="Unassembled WGS sequence"/>
</dbReference>
<feature type="domain" description="Translocation and assembly module TamB C-terminal" evidence="6">
    <location>
        <begin position="921"/>
        <end position="1297"/>
    </location>
</feature>